<dbReference type="Gene3D" id="4.10.860.10">
    <property type="entry name" value="UVR domain"/>
    <property type="match status" value="1"/>
</dbReference>
<evidence type="ECO:0000259" key="5">
    <source>
        <dbReference type="PROSITE" id="PS50151"/>
    </source>
</evidence>
<dbReference type="RefSeq" id="WP_168135745.1">
    <property type="nucleotide sequence ID" value="NZ_JAAVJH010000014.1"/>
</dbReference>
<evidence type="ECO:0000313" key="6">
    <source>
        <dbReference type="EMBL" id="NJR80187.1"/>
    </source>
</evidence>
<feature type="domain" description="UVR" evidence="5">
    <location>
        <begin position="1"/>
        <end position="35"/>
    </location>
</feature>
<name>A0ABX1CQG0_9SPHN</name>
<evidence type="ECO:0000256" key="4">
    <source>
        <dbReference type="SAM" id="MobiDB-lite"/>
    </source>
</evidence>
<reference evidence="6 7" key="1">
    <citation type="submission" date="2020-03" db="EMBL/GenBank/DDBJ databases">
        <authorList>
            <person name="Wang L."/>
            <person name="He N."/>
            <person name="Li Y."/>
            <person name="Fang Y."/>
            <person name="Zhang F."/>
        </authorList>
    </citation>
    <scope>NUCLEOTIDE SEQUENCE [LARGE SCALE GENOMIC DNA]</scope>
    <source>
        <strain evidence="6 7">36D10-4-7</strain>
    </source>
</reference>
<feature type="region of interest" description="Disordered" evidence="4">
    <location>
        <begin position="35"/>
        <end position="69"/>
    </location>
</feature>
<evidence type="ECO:0000313" key="7">
    <source>
        <dbReference type="Proteomes" id="UP000732399"/>
    </source>
</evidence>
<proteinExistence type="predicted"/>
<dbReference type="Pfam" id="PF02151">
    <property type="entry name" value="UVR"/>
    <property type="match status" value="1"/>
</dbReference>
<protein>
    <recommendedName>
        <fullName evidence="5">UVR domain-containing protein</fullName>
    </recommendedName>
</protein>
<dbReference type="InterPro" id="IPR001943">
    <property type="entry name" value="UVR_dom"/>
</dbReference>
<organism evidence="6 7">
    <name type="scientific">Sphingomonas corticis</name>
    <dbReference type="NCBI Taxonomy" id="2722791"/>
    <lineage>
        <taxon>Bacteria</taxon>
        <taxon>Pseudomonadati</taxon>
        <taxon>Pseudomonadota</taxon>
        <taxon>Alphaproteobacteria</taxon>
        <taxon>Sphingomonadales</taxon>
        <taxon>Sphingomonadaceae</taxon>
        <taxon>Sphingomonas</taxon>
    </lineage>
</organism>
<evidence type="ECO:0000256" key="2">
    <source>
        <dbReference type="ARBA" id="ARBA00022881"/>
    </source>
</evidence>
<keyword evidence="3" id="KW-0742">SOS response</keyword>
<dbReference type="InterPro" id="IPR036876">
    <property type="entry name" value="UVR_dom_sf"/>
</dbReference>
<comment type="caution">
    <text evidence="6">The sequence shown here is derived from an EMBL/GenBank/DDBJ whole genome shotgun (WGS) entry which is preliminary data.</text>
</comment>
<keyword evidence="2" id="KW-0267">Excision nuclease</keyword>
<gene>
    <name evidence="6" type="ORF">HBH26_16520</name>
</gene>
<dbReference type="SUPFAM" id="SSF46600">
    <property type="entry name" value="C-terminal UvrC-binding domain of UvrB"/>
    <property type="match status" value="1"/>
</dbReference>
<accession>A0ABX1CQG0</accession>
<sequence length="69" mass="7518">MTAEELRTEMETAAASLDFERAGRLRDRLSILRMTGVDPGEDMPPLARQRPGAMGLGTSQSRPATAEDE</sequence>
<keyword evidence="2" id="KW-0234">DNA repair</keyword>
<dbReference type="EMBL" id="JAAVJH010000014">
    <property type="protein sequence ID" value="NJR80187.1"/>
    <property type="molecule type" value="Genomic_DNA"/>
</dbReference>
<keyword evidence="7" id="KW-1185">Reference proteome</keyword>
<evidence type="ECO:0000256" key="3">
    <source>
        <dbReference type="ARBA" id="ARBA00023236"/>
    </source>
</evidence>
<keyword evidence="3" id="KW-0227">DNA damage</keyword>
<keyword evidence="1" id="KW-0228">DNA excision</keyword>
<evidence type="ECO:0000256" key="1">
    <source>
        <dbReference type="ARBA" id="ARBA00022769"/>
    </source>
</evidence>
<dbReference type="PROSITE" id="PS50151">
    <property type="entry name" value="UVR"/>
    <property type="match status" value="1"/>
</dbReference>
<dbReference type="Proteomes" id="UP000732399">
    <property type="component" value="Unassembled WGS sequence"/>
</dbReference>